<dbReference type="AlphaFoldDB" id="A0AAD7BY23"/>
<proteinExistence type="predicted"/>
<sequence>MMDIDIDIEGDDVPCVYISSSVSLHAPRTPPQLASPASLAVTLVPHLHAPHIHPDLKVFIPDIHDARHRAQAPRGPRCRCLPRGANARYGAACGVCAVERVRGSGGWSGAVLDRAELLDASRGFAGYAGEEGFGWAKGPCAQEWAWVRWGGDRVWGCVSKHEDDYGCGRVWVERQRQGRAIRTPSSSVRVGGISCSRDRRMVLAGGTRRKIGT</sequence>
<name>A0AAD7BY23_MYCRO</name>
<reference evidence="1" key="1">
    <citation type="submission" date="2023-03" db="EMBL/GenBank/DDBJ databases">
        <title>Massive genome expansion in bonnet fungi (Mycena s.s.) driven by repeated elements and novel gene families across ecological guilds.</title>
        <authorList>
            <consortium name="Lawrence Berkeley National Laboratory"/>
            <person name="Harder C.B."/>
            <person name="Miyauchi S."/>
            <person name="Viragh M."/>
            <person name="Kuo A."/>
            <person name="Thoen E."/>
            <person name="Andreopoulos B."/>
            <person name="Lu D."/>
            <person name="Skrede I."/>
            <person name="Drula E."/>
            <person name="Henrissat B."/>
            <person name="Morin E."/>
            <person name="Kohler A."/>
            <person name="Barry K."/>
            <person name="LaButti K."/>
            <person name="Morin E."/>
            <person name="Salamov A."/>
            <person name="Lipzen A."/>
            <person name="Mereny Z."/>
            <person name="Hegedus B."/>
            <person name="Baldrian P."/>
            <person name="Stursova M."/>
            <person name="Weitz H."/>
            <person name="Taylor A."/>
            <person name="Grigoriev I.V."/>
            <person name="Nagy L.G."/>
            <person name="Martin F."/>
            <person name="Kauserud H."/>
        </authorList>
    </citation>
    <scope>NUCLEOTIDE SEQUENCE</scope>
    <source>
        <strain evidence="1">CBHHK067</strain>
    </source>
</reference>
<organism evidence="1 2">
    <name type="scientific">Mycena rosella</name>
    <name type="common">Pink bonnet</name>
    <name type="synonym">Agaricus rosellus</name>
    <dbReference type="NCBI Taxonomy" id="1033263"/>
    <lineage>
        <taxon>Eukaryota</taxon>
        <taxon>Fungi</taxon>
        <taxon>Dikarya</taxon>
        <taxon>Basidiomycota</taxon>
        <taxon>Agaricomycotina</taxon>
        <taxon>Agaricomycetes</taxon>
        <taxon>Agaricomycetidae</taxon>
        <taxon>Agaricales</taxon>
        <taxon>Marasmiineae</taxon>
        <taxon>Mycenaceae</taxon>
        <taxon>Mycena</taxon>
    </lineage>
</organism>
<dbReference type="EMBL" id="JARKIE010000484">
    <property type="protein sequence ID" value="KAJ7633755.1"/>
    <property type="molecule type" value="Genomic_DNA"/>
</dbReference>
<evidence type="ECO:0000313" key="1">
    <source>
        <dbReference type="EMBL" id="KAJ7633755.1"/>
    </source>
</evidence>
<gene>
    <name evidence="1" type="ORF">B0H17DRAFT_511378</name>
</gene>
<keyword evidence="2" id="KW-1185">Reference proteome</keyword>
<evidence type="ECO:0000313" key="2">
    <source>
        <dbReference type="Proteomes" id="UP001221757"/>
    </source>
</evidence>
<dbReference type="Proteomes" id="UP001221757">
    <property type="component" value="Unassembled WGS sequence"/>
</dbReference>
<comment type="caution">
    <text evidence="1">The sequence shown here is derived from an EMBL/GenBank/DDBJ whole genome shotgun (WGS) entry which is preliminary data.</text>
</comment>
<protein>
    <submittedName>
        <fullName evidence="1">Uncharacterized protein</fullName>
    </submittedName>
</protein>
<accession>A0AAD7BY23</accession>